<protein>
    <recommendedName>
        <fullName evidence="2">PEGA domain-containing protein</fullName>
    </recommendedName>
</protein>
<accession>D0LM28</accession>
<keyword evidence="1" id="KW-1133">Transmembrane helix</keyword>
<dbReference type="AlphaFoldDB" id="D0LM28"/>
<proteinExistence type="predicted"/>
<name>D0LM28_HALO1</name>
<reference evidence="3 4" key="1">
    <citation type="journal article" date="2010" name="Stand. Genomic Sci.">
        <title>Complete genome sequence of Haliangium ochraceum type strain (SMP-2).</title>
        <authorList>
            <consortium name="US DOE Joint Genome Institute (JGI-PGF)"/>
            <person name="Ivanova N."/>
            <person name="Daum C."/>
            <person name="Lang E."/>
            <person name="Abt B."/>
            <person name="Kopitz M."/>
            <person name="Saunders E."/>
            <person name="Lapidus A."/>
            <person name="Lucas S."/>
            <person name="Glavina Del Rio T."/>
            <person name="Nolan M."/>
            <person name="Tice H."/>
            <person name="Copeland A."/>
            <person name="Cheng J.F."/>
            <person name="Chen F."/>
            <person name="Bruce D."/>
            <person name="Goodwin L."/>
            <person name="Pitluck S."/>
            <person name="Mavromatis K."/>
            <person name="Pati A."/>
            <person name="Mikhailova N."/>
            <person name="Chen A."/>
            <person name="Palaniappan K."/>
            <person name="Land M."/>
            <person name="Hauser L."/>
            <person name="Chang Y.J."/>
            <person name="Jeffries C.D."/>
            <person name="Detter J.C."/>
            <person name="Brettin T."/>
            <person name="Rohde M."/>
            <person name="Goker M."/>
            <person name="Bristow J."/>
            <person name="Markowitz V."/>
            <person name="Eisen J.A."/>
            <person name="Hugenholtz P."/>
            <person name="Kyrpides N.C."/>
            <person name="Klenk H.P."/>
        </authorList>
    </citation>
    <scope>NUCLEOTIDE SEQUENCE [LARGE SCALE GENOMIC DNA]</scope>
    <source>
        <strain evidence="4">DSM 14365 / CIP 107738 / JCM 11303 / AJ 13395 / SMP-2</strain>
    </source>
</reference>
<organism evidence="3 4">
    <name type="scientific">Haliangium ochraceum (strain DSM 14365 / JCM 11303 / SMP-2)</name>
    <dbReference type="NCBI Taxonomy" id="502025"/>
    <lineage>
        <taxon>Bacteria</taxon>
        <taxon>Pseudomonadati</taxon>
        <taxon>Myxococcota</taxon>
        <taxon>Polyangia</taxon>
        <taxon>Haliangiales</taxon>
        <taxon>Kofleriaceae</taxon>
        <taxon>Haliangium</taxon>
    </lineage>
</organism>
<evidence type="ECO:0000313" key="3">
    <source>
        <dbReference type="EMBL" id="ACY15206.1"/>
    </source>
</evidence>
<sequence>MGRIRTIRAVVLVTIAVTIPLSICQLRVTDTPAGDASALASAAQRDIRAHFAIGVNTAHAEPQRLAIVNLARGEQQRAGATLAARLRRTLTRRAQVAPLPAGNLSRALEDAATGSDTSAADLRAAGEALNRARENLAQFDYTSALRELDAAEQRLLAAWPSPASARLLADAAFERGRIAMRQRSQQRARRAFLHSHRLDPERSLDPERYLPEEVQTFAEVASEHAAMEPSVELVVTGLLDGAAVYIDGSLAGHTPLRAQVAPGPHYVAGTFAERALGGQRIDADGGSAEIKLYFGTVTVDERARHWRRARLDELDDAAAEGGYGGLAAAELPERQQRQRVIALGNELIGFSGADAALLIADDAEGALRVAVYLPAEQRVSEFAASDAESVRQLLDTYLGSARDVQRPTLSFPGPSVPERDGPPWYRRPVYQALLNVGIVLSAAVIFNYAVLDRPNSVGGTCCTLGATRNPRAFGFSF</sequence>
<dbReference type="HOGENOM" id="CLU_572089_0_0_7"/>
<dbReference type="Proteomes" id="UP000001880">
    <property type="component" value="Chromosome"/>
</dbReference>
<feature type="transmembrane region" description="Helical" evidence="1">
    <location>
        <begin position="429"/>
        <end position="450"/>
    </location>
</feature>
<dbReference type="STRING" id="502025.Hoch_2675"/>
<evidence type="ECO:0000259" key="2">
    <source>
        <dbReference type="Pfam" id="PF08308"/>
    </source>
</evidence>
<evidence type="ECO:0000313" key="4">
    <source>
        <dbReference type="Proteomes" id="UP000001880"/>
    </source>
</evidence>
<gene>
    <name evidence="3" type="ordered locus">Hoch_2675</name>
</gene>
<feature type="domain" description="PEGA" evidence="2">
    <location>
        <begin position="232"/>
        <end position="267"/>
    </location>
</feature>
<keyword evidence="1" id="KW-0812">Transmembrane</keyword>
<keyword evidence="1" id="KW-0472">Membrane</keyword>
<evidence type="ECO:0000256" key="1">
    <source>
        <dbReference type="SAM" id="Phobius"/>
    </source>
</evidence>
<dbReference type="KEGG" id="hoh:Hoch_2675"/>
<dbReference type="InterPro" id="IPR013229">
    <property type="entry name" value="PEGA"/>
</dbReference>
<keyword evidence="4" id="KW-1185">Reference proteome</keyword>
<dbReference type="EMBL" id="CP001804">
    <property type="protein sequence ID" value="ACY15206.1"/>
    <property type="molecule type" value="Genomic_DNA"/>
</dbReference>
<dbReference type="Pfam" id="PF08308">
    <property type="entry name" value="PEGA"/>
    <property type="match status" value="1"/>
</dbReference>